<proteinExistence type="predicted"/>
<keyword evidence="3" id="KW-1185">Reference proteome</keyword>
<dbReference type="InterPro" id="IPR045509">
    <property type="entry name" value="HD_assoc_2"/>
</dbReference>
<evidence type="ECO:0000259" key="1">
    <source>
        <dbReference type="PROSITE" id="PS51831"/>
    </source>
</evidence>
<dbReference type="PANTHER" id="PTHR11373">
    <property type="entry name" value="DEOXYNUCLEOSIDE TRIPHOSPHATE TRIPHOSPHOHYDROLASE"/>
    <property type="match status" value="1"/>
</dbReference>
<reference evidence="2" key="2">
    <citation type="submission" date="2020-09" db="EMBL/GenBank/DDBJ databases">
        <authorList>
            <person name="Sun Q."/>
            <person name="Kim S."/>
        </authorList>
    </citation>
    <scope>NUCLEOTIDE SEQUENCE</scope>
    <source>
        <strain evidence="2">KCTC 12988</strain>
    </source>
</reference>
<dbReference type="Pfam" id="PF19276">
    <property type="entry name" value="HD_assoc_2"/>
    <property type="match status" value="1"/>
</dbReference>
<organism evidence="2 3">
    <name type="scientific">Roseibacillus persicicus</name>
    <dbReference type="NCBI Taxonomy" id="454148"/>
    <lineage>
        <taxon>Bacteria</taxon>
        <taxon>Pseudomonadati</taxon>
        <taxon>Verrucomicrobiota</taxon>
        <taxon>Verrucomicrobiia</taxon>
        <taxon>Verrucomicrobiales</taxon>
        <taxon>Verrucomicrobiaceae</taxon>
        <taxon>Roseibacillus</taxon>
    </lineage>
</organism>
<dbReference type="SUPFAM" id="SSF109604">
    <property type="entry name" value="HD-domain/PDEase-like"/>
    <property type="match status" value="1"/>
</dbReference>
<comment type="caution">
    <text evidence="2">The sequence shown here is derived from an EMBL/GenBank/DDBJ whole genome shotgun (WGS) entry which is preliminary data.</text>
</comment>
<dbReference type="PANTHER" id="PTHR11373:SF4">
    <property type="entry name" value="DEOXYNUCLEOSIDE TRIPHOSPHATE TRIPHOSPHOHYDROLASE SAMHD1"/>
    <property type="match status" value="1"/>
</dbReference>
<protein>
    <submittedName>
        <fullName evidence="2">Phosphohydrolase</fullName>
    </submittedName>
</protein>
<dbReference type="Gene3D" id="1.10.3210.10">
    <property type="entry name" value="Hypothetical protein af1432"/>
    <property type="match status" value="1"/>
</dbReference>
<gene>
    <name evidence="2" type="ORF">GCM10007100_10610</name>
</gene>
<dbReference type="EMBL" id="BMXI01000003">
    <property type="protein sequence ID" value="GHC46815.1"/>
    <property type="molecule type" value="Genomic_DNA"/>
</dbReference>
<dbReference type="PROSITE" id="PS51831">
    <property type="entry name" value="HD"/>
    <property type="match status" value="1"/>
</dbReference>
<evidence type="ECO:0000313" key="3">
    <source>
        <dbReference type="Proteomes" id="UP000644507"/>
    </source>
</evidence>
<dbReference type="InterPro" id="IPR006674">
    <property type="entry name" value="HD_domain"/>
</dbReference>
<reference evidence="2" key="1">
    <citation type="journal article" date="2014" name="Int. J. Syst. Evol. Microbiol.">
        <title>Complete genome sequence of Corynebacterium casei LMG S-19264T (=DSM 44701T), isolated from a smear-ripened cheese.</title>
        <authorList>
            <consortium name="US DOE Joint Genome Institute (JGI-PGF)"/>
            <person name="Walter F."/>
            <person name="Albersmeier A."/>
            <person name="Kalinowski J."/>
            <person name="Ruckert C."/>
        </authorList>
    </citation>
    <scope>NUCLEOTIDE SEQUENCE</scope>
    <source>
        <strain evidence="2">KCTC 12988</strain>
    </source>
</reference>
<dbReference type="GO" id="GO:0008832">
    <property type="term" value="F:dGTPase activity"/>
    <property type="evidence" value="ECO:0007669"/>
    <property type="project" value="TreeGrafter"/>
</dbReference>
<dbReference type="AlphaFoldDB" id="A0A918WHI6"/>
<dbReference type="CDD" id="cd00077">
    <property type="entry name" value="HDc"/>
    <property type="match status" value="1"/>
</dbReference>
<dbReference type="SMART" id="SM00471">
    <property type="entry name" value="HDc"/>
    <property type="match status" value="1"/>
</dbReference>
<accession>A0A918WHI6</accession>
<dbReference type="Pfam" id="PF01966">
    <property type="entry name" value="HD"/>
    <property type="match status" value="1"/>
</dbReference>
<sequence length="456" mass="52042">MTNQRSKVFRDAVHGLIQLDQDRDLLLDLIDTPEFQRLRRVRQLGVSNITYPNAEHTRFVHSLGVLHLTNRILAVLERRYQGDEKVAHWLHKSRFVRIAALLHDLGHGPFSHMMERAFESGKDHEERSKSMLTDPESGINKVLVAHNLTANEIEEIRNLLDFHEIPFLHDIISSSLDADRMDYLLRDSLFTGVAYGSYDVEWVINSFCLGLDPSPDVPNTQVRLCLDEKRGRHAAEQLIIARAHMSMQVYFHQTTRLWEAHLLMLFAEAARLAEDGKLPDATPAHVQHFLKEKGKVSHREFLLMDEPSFIAAMVLWGQAEDSSDLLRKLAANFLNRKKTLESRELKGKQTTLAFQSVLRLKLTAESGPEGGSWLIDHSDFSAYKAPAEAMKERDAETYWETVSRKAILLSDGDYSRPAIAIERDSVLFQSLGTASFPISRIFFMPEVATQIDRHLA</sequence>
<dbReference type="RefSeq" id="WP_189568025.1">
    <property type="nucleotide sequence ID" value="NZ_BMXI01000003.1"/>
</dbReference>
<dbReference type="InterPro" id="IPR050135">
    <property type="entry name" value="dGTPase-like"/>
</dbReference>
<dbReference type="GO" id="GO:0006203">
    <property type="term" value="P:dGTP catabolic process"/>
    <property type="evidence" value="ECO:0007669"/>
    <property type="project" value="TreeGrafter"/>
</dbReference>
<dbReference type="Proteomes" id="UP000644507">
    <property type="component" value="Unassembled WGS sequence"/>
</dbReference>
<evidence type="ECO:0000313" key="2">
    <source>
        <dbReference type="EMBL" id="GHC46815.1"/>
    </source>
</evidence>
<name>A0A918WHI6_9BACT</name>
<dbReference type="InterPro" id="IPR003607">
    <property type="entry name" value="HD/PDEase_dom"/>
</dbReference>
<feature type="domain" description="HD" evidence="1">
    <location>
        <begin position="58"/>
        <end position="184"/>
    </location>
</feature>